<sequence length="103" mass="11244">MKILINTILLTAFTLISACGQTETSPIEVSLGEHIGFPAIYLEAVTDKVRIEGFEINRGNCNHSSPQIPADLIFGGRLEILAFGCNVKELSVNTNHGNFTYSF</sequence>
<dbReference type="Proteomes" id="UP000182567">
    <property type="component" value="Chromosome"/>
</dbReference>
<dbReference type="EMBL" id="CP017886">
    <property type="protein sequence ID" value="APC17386.1"/>
    <property type="molecule type" value="Genomic_DNA"/>
</dbReference>
<dbReference type="RefSeq" id="WP_071553207.1">
    <property type="nucleotide sequence ID" value="NZ_CP017886.1"/>
</dbReference>
<gene>
    <name evidence="2" type="ORF">BLL42_17175</name>
</gene>
<reference evidence="3" key="1">
    <citation type="submission" date="2016-10" db="EMBL/GenBank/DDBJ databases">
        <title>Pseudomonas frederiksbergensis ERGS4:02 complete genome.</title>
        <authorList>
            <person name="Kumar R."/>
            <person name="Acharya V."/>
            <person name="Singh D."/>
        </authorList>
    </citation>
    <scope>NUCLEOTIDE SEQUENCE [LARGE SCALE GENOMIC DNA]</scope>
    <source>
        <strain evidence="3">ERGS4:02</strain>
    </source>
</reference>
<keyword evidence="1" id="KW-0732">Signal</keyword>
<proteinExistence type="predicted"/>
<evidence type="ECO:0000313" key="2">
    <source>
        <dbReference type="EMBL" id="APC17386.1"/>
    </source>
</evidence>
<organism evidence="2 3">
    <name type="scientific">Pseudomonas frederiksbergensis</name>
    <dbReference type="NCBI Taxonomy" id="104087"/>
    <lineage>
        <taxon>Bacteria</taxon>
        <taxon>Pseudomonadati</taxon>
        <taxon>Pseudomonadota</taxon>
        <taxon>Gammaproteobacteria</taxon>
        <taxon>Pseudomonadales</taxon>
        <taxon>Pseudomonadaceae</taxon>
        <taxon>Pseudomonas</taxon>
    </lineage>
</organism>
<dbReference type="AlphaFoldDB" id="A0A1J0EMM8"/>
<dbReference type="PROSITE" id="PS51257">
    <property type="entry name" value="PROKAR_LIPOPROTEIN"/>
    <property type="match status" value="1"/>
</dbReference>
<protein>
    <recommendedName>
        <fullName evidence="4">Lipoprotein</fullName>
    </recommendedName>
</protein>
<name>A0A1J0EMM8_9PSED</name>
<feature type="chain" id="PRO_5009610962" description="Lipoprotein" evidence="1">
    <location>
        <begin position="19"/>
        <end position="103"/>
    </location>
</feature>
<feature type="signal peptide" evidence="1">
    <location>
        <begin position="1"/>
        <end position="18"/>
    </location>
</feature>
<evidence type="ECO:0008006" key="4">
    <source>
        <dbReference type="Google" id="ProtNLM"/>
    </source>
</evidence>
<accession>A0A1J0EMM8</accession>
<evidence type="ECO:0000313" key="3">
    <source>
        <dbReference type="Proteomes" id="UP000182567"/>
    </source>
</evidence>
<evidence type="ECO:0000256" key="1">
    <source>
        <dbReference type="SAM" id="SignalP"/>
    </source>
</evidence>
<dbReference type="GeneID" id="46910000"/>